<comment type="subcellular location">
    <subcellularLocation>
        <location evidence="1">Cell membrane</location>
        <topology evidence="1">Peripheral membrane protein</topology>
    </subcellularLocation>
</comment>
<dbReference type="InterPro" id="IPR051612">
    <property type="entry name" value="Teichoic_Acid_Biosynth"/>
</dbReference>
<dbReference type="AlphaFoldDB" id="A0A0A8J7C8"/>
<dbReference type="InterPro" id="IPR007554">
    <property type="entry name" value="Glycerophosphate_synth"/>
</dbReference>
<evidence type="ECO:0000256" key="4">
    <source>
        <dbReference type="ARBA" id="ARBA00022679"/>
    </source>
</evidence>
<dbReference type="PANTHER" id="PTHR37316:SF3">
    <property type="entry name" value="TEICHOIC ACID GLYCEROL-PHOSPHATE TRANSFERASE"/>
    <property type="match status" value="1"/>
</dbReference>
<gene>
    <name evidence="7" type="primary">tagF</name>
</gene>
<sequence length="390" mass="46228">MQKILKYIMKLMMWSIYPIGFLIKRDKSIWLFGSYSGFTDNSRYLFESTTKKNDVRCIWISDDIKLIKKIRCKGYEAYYKYSVKGIYFCYIAKVYIYSNYVSTINFYTSAGAVLVNLWHGTPLKKIEYDISKSPLFNYFKGASFIIKILMPEKHKKCNFILAPSQFVYDYSFKSAFRVYDMQYAIIADPPRISNPLSRAYHKVNNDKNSIKKTKKTFLYAPTWRDDRSDFISISGLNFNEINNFLLKNNAYLQIRLHPNTTLNIDMSEMENIHIVDNYEPAEDSMLNSDFLITDYSSIYFDYLYLNRPIIFFPFDLEKYTASRDFYLSYNEATPGVKVYNQGELIQEMDNLLKGIDNWMNYRKELAEKFCSLERRNDDYIIKKIKKGVSE</sequence>
<reference evidence="8" key="1">
    <citation type="journal article" date="2014" name="DNA Res.">
        <title>A complete view of the genetic diversity of the Escherichia coli O-antigen biosynthesis gene cluster.</title>
        <authorList>
            <person name="Iguchi A."/>
            <person name="Iyoda S."/>
            <person name="Kikuchi T."/>
            <person name="Ogura Y."/>
            <person name="Katsura K."/>
            <person name="Ohnishi M."/>
            <person name="Hayashi T."/>
            <person name="Thomson N.R."/>
        </authorList>
    </citation>
    <scope>NUCLEOTIDE SEQUENCE</scope>
    <source>
        <strain evidence="8">H5</strain>
    </source>
</reference>
<evidence type="ECO:0000256" key="6">
    <source>
        <dbReference type="ARBA" id="ARBA00023136"/>
    </source>
</evidence>
<evidence type="ECO:0000313" key="7">
    <source>
        <dbReference type="EMBL" id="AIG62870.1"/>
    </source>
</evidence>
<keyword evidence="4 8" id="KW-0808">Transferase</keyword>
<evidence type="ECO:0000256" key="2">
    <source>
        <dbReference type="ARBA" id="ARBA00010488"/>
    </source>
</evidence>
<dbReference type="GO" id="GO:0005886">
    <property type="term" value="C:plasma membrane"/>
    <property type="evidence" value="ECO:0007669"/>
    <property type="project" value="UniProtKB-SubCell"/>
</dbReference>
<dbReference type="Gene3D" id="3.40.50.12580">
    <property type="match status" value="1"/>
</dbReference>
<accession>A0A0A8J7C8</accession>
<evidence type="ECO:0000256" key="1">
    <source>
        <dbReference type="ARBA" id="ARBA00004202"/>
    </source>
</evidence>
<reference evidence="7" key="2">
    <citation type="journal article" date="2016" name="PLoS ONE">
        <title>Comparison of O-Antigen Gene Clusters of All O-Serogroups of Escherichia coli and Proposal for Adopting a New Nomenclature for O-Typing.</title>
        <authorList>
            <person name="DebRoy C."/>
            <person name="Fratamico P.M."/>
            <person name="Yan X."/>
            <person name="Baranzoni G."/>
            <person name="Liu Y."/>
            <person name="Needleman D.S."/>
            <person name="Tebbs R."/>
            <person name="O'Connell C.D."/>
            <person name="Allred A."/>
            <person name="Swimley M."/>
            <person name="Mwangi M."/>
            <person name="Kapur V."/>
            <person name="Raygoza Garay J.A."/>
            <person name="Roberts E.L."/>
            <person name="Katani R."/>
        </authorList>
    </citation>
    <scope>NUCLEOTIDE SEQUENCE</scope>
    <source>
        <strain evidence="7">H 5</strain>
    </source>
</reference>
<organism evidence="8">
    <name type="scientific">Escherichia coli</name>
    <dbReference type="NCBI Taxonomy" id="562"/>
    <lineage>
        <taxon>Bacteria</taxon>
        <taxon>Pseudomonadati</taxon>
        <taxon>Pseudomonadota</taxon>
        <taxon>Gammaproteobacteria</taxon>
        <taxon>Enterobacterales</taxon>
        <taxon>Enterobacteriaceae</taxon>
        <taxon>Escherichia</taxon>
    </lineage>
</organism>
<keyword evidence="3" id="KW-1003">Cell membrane</keyword>
<dbReference type="EMBL" id="AB812033">
    <property type="protein sequence ID" value="BAQ01250.1"/>
    <property type="molecule type" value="Genomic_DNA"/>
</dbReference>
<dbReference type="GO" id="GO:0019350">
    <property type="term" value="P:teichoic acid biosynthetic process"/>
    <property type="evidence" value="ECO:0007669"/>
    <property type="project" value="UniProtKB-KW"/>
</dbReference>
<dbReference type="Pfam" id="PF04464">
    <property type="entry name" value="Glyphos_transf"/>
    <property type="match status" value="1"/>
</dbReference>
<dbReference type="PANTHER" id="PTHR37316">
    <property type="entry name" value="TEICHOIC ACID GLYCEROL-PHOSPHATE PRIMASE"/>
    <property type="match status" value="1"/>
</dbReference>
<dbReference type="SUPFAM" id="SSF53756">
    <property type="entry name" value="UDP-Glycosyltransferase/glycogen phosphorylase"/>
    <property type="match status" value="1"/>
</dbReference>
<evidence type="ECO:0000313" key="8">
    <source>
        <dbReference type="EMBL" id="BAQ01250.1"/>
    </source>
</evidence>
<evidence type="ECO:0000256" key="5">
    <source>
        <dbReference type="ARBA" id="ARBA00022944"/>
    </source>
</evidence>
<dbReference type="InterPro" id="IPR043148">
    <property type="entry name" value="TagF_C"/>
</dbReference>
<keyword evidence="5" id="KW-0777">Teichoic acid biosynthesis</keyword>
<evidence type="ECO:0000256" key="3">
    <source>
        <dbReference type="ARBA" id="ARBA00022475"/>
    </source>
</evidence>
<protein>
    <submittedName>
        <fullName evidence="7">CDP-glycerol:poly(Glycerophosphate) glycerophosphotransferase</fullName>
    </submittedName>
    <submittedName>
        <fullName evidence="8">Putative glycerophosphotransferase</fullName>
    </submittedName>
</protein>
<dbReference type="InterPro" id="IPR043149">
    <property type="entry name" value="TagF_N"/>
</dbReference>
<name>A0A0A8J7C8_ECOLX</name>
<dbReference type="GO" id="GO:0047355">
    <property type="term" value="F:CDP-glycerol glycerophosphotransferase activity"/>
    <property type="evidence" value="ECO:0007669"/>
    <property type="project" value="InterPro"/>
</dbReference>
<proteinExistence type="inferred from homology"/>
<keyword evidence="6" id="KW-0472">Membrane</keyword>
<dbReference type="EMBL" id="KJ778811">
    <property type="protein sequence ID" value="AIG62870.1"/>
    <property type="molecule type" value="Genomic_DNA"/>
</dbReference>
<comment type="similarity">
    <text evidence="2">Belongs to the CDP-glycerol glycerophosphotransferase family.</text>
</comment>
<dbReference type="Gene3D" id="3.40.50.11820">
    <property type="match status" value="1"/>
</dbReference>